<dbReference type="InterPro" id="IPR005318">
    <property type="entry name" value="OM_porin_bac"/>
</dbReference>
<organism evidence="5 6">
    <name type="scientific">Pseudomonas gingeri</name>
    <dbReference type="NCBI Taxonomy" id="117681"/>
    <lineage>
        <taxon>Bacteria</taxon>
        <taxon>Pseudomonadati</taxon>
        <taxon>Pseudomonadota</taxon>
        <taxon>Gammaproteobacteria</taxon>
        <taxon>Pseudomonadales</taxon>
        <taxon>Pseudomonadaceae</taxon>
        <taxon>Pseudomonas</taxon>
    </lineage>
</organism>
<reference evidence="5 6" key="1">
    <citation type="submission" date="2020-04" db="EMBL/GenBank/DDBJ databases">
        <title>Molecular characterization of pseudomonads from Agaricus bisporus reveal novel blotch 2 pathogens in Western Europe.</title>
        <authorList>
            <person name="Taparia T."/>
            <person name="Krijger M."/>
            <person name="Haynes E."/>
            <person name="Elpinstone J.G."/>
            <person name="Noble R."/>
            <person name="Van Der Wolf J."/>
        </authorList>
    </citation>
    <scope>NUCLEOTIDE SEQUENCE [LARGE SCALE GENOMIC DNA]</scope>
    <source>
        <strain evidence="5 6">H7001</strain>
    </source>
</reference>
<feature type="signal peptide" evidence="4">
    <location>
        <begin position="1"/>
        <end position="24"/>
    </location>
</feature>
<dbReference type="PANTHER" id="PTHR34596:SF2">
    <property type="entry name" value="CHITOPORIN"/>
    <property type="match status" value="1"/>
</dbReference>
<keyword evidence="2" id="KW-0813">Transport</keyword>
<evidence type="ECO:0000256" key="2">
    <source>
        <dbReference type="ARBA" id="ARBA00022448"/>
    </source>
</evidence>
<dbReference type="Pfam" id="PF03573">
    <property type="entry name" value="OprD"/>
    <property type="match status" value="1"/>
</dbReference>
<keyword evidence="3 4" id="KW-0732">Signal</keyword>
<feature type="chain" id="PRO_5031575391" evidence="4">
    <location>
        <begin position="25"/>
        <end position="411"/>
    </location>
</feature>
<dbReference type="InterPro" id="IPR023614">
    <property type="entry name" value="Porin_dom_sf"/>
</dbReference>
<comment type="similarity">
    <text evidence="1">Belongs to the outer membrane porin (Opr) (TC 1.B.25) family.</text>
</comment>
<evidence type="ECO:0000256" key="4">
    <source>
        <dbReference type="SAM" id="SignalP"/>
    </source>
</evidence>
<dbReference type="PANTHER" id="PTHR34596">
    <property type="entry name" value="CHITOPORIN"/>
    <property type="match status" value="1"/>
</dbReference>
<evidence type="ECO:0000256" key="3">
    <source>
        <dbReference type="ARBA" id="ARBA00022729"/>
    </source>
</evidence>
<dbReference type="EMBL" id="JACAQB010000026">
    <property type="protein sequence ID" value="NWB99760.1"/>
    <property type="molecule type" value="Genomic_DNA"/>
</dbReference>
<comment type="caution">
    <text evidence="5">The sequence shown here is derived from an EMBL/GenBank/DDBJ whole genome shotgun (WGS) entry which is preliminary data.</text>
</comment>
<dbReference type="Proteomes" id="UP000539985">
    <property type="component" value="Unassembled WGS sequence"/>
</dbReference>
<accession>A0A7Y7XHJ7</accession>
<dbReference type="Gene3D" id="2.40.160.10">
    <property type="entry name" value="Porin"/>
    <property type="match status" value="1"/>
</dbReference>
<gene>
    <name evidence="5" type="ORF">HX882_28210</name>
</gene>
<protein>
    <submittedName>
        <fullName evidence="5">OprD family porin</fullName>
    </submittedName>
</protein>
<evidence type="ECO:0000313" key="6">
    <source>
        <dbReference type="Proteomes" id="UP000539985"/>
    </source>
</evidence>
<dbReference type="RefSeq" id="WP_177105317.1">
    <property type="nucleotide sequence ID" value="NZ_JACAQB010000026.1"/>
</dbReference>
<dbReference type="AlphaFoldDB" id="A0A7Y7XHJ7"/>
<evidence type="ECO:0000313" key="5">
    <source>
        <dbReference type="EMBL" id="NWB99760.1"/>
    </source>
</evidence>
<evidence type="ECO:0000256" key="1">
    <source>
        <dbReference type="ARBA" id="ARBA00009075"/>
    </source>
</evidence>
<dbReference type="GO" id="GO:0016020">
    <property type="term" value="C:membrane"/>
    <property type="evidence" value="ECO:0007669"/>
    <property type="project" value="InterPro"/>
</dbReference>
<proteinExistence type="inferred from homology"/>
<name>A0A7Y7XHJ7_9PSED</name>
<sequence>MVTAKWPWATAALGLMVTGQPAYADFTGDSHATLDLRNLYFDRDFRQPGGNTANGHSQAREWGQGATLQVQSGFTDGTVGFGLDSIAMLGLKLDSGGGRAGSGLFPSRTEGSSVDEYSKIGFTAKARVSKSVIKAGALLFRNTVLQAQDSRLLGQFFRGAMVESRELDNLSIQAARITSLVAQDSTNWDKLSSRFGGVSDHFVLAGGDYTFGPTSTVGLHYGKLEGIYQQTIFNYGGAVALGDKQALKVDLRLAKSEEDGHFRPIDNKAVGVLTSYKFGAQTFGVGYQKMIGDDAYPFVTNTDPYLVNFIQVLQFSNAGERSWQVRYDFDLAAWGIPGLSFMTRYVTGDQIKQPGVQDAREWERNTDLAYVVQSGPAKSLELKWRNATVRTNFGNDLDENRLIVSYPMRLF</sequence>
<dbReference type="GO" id="GO:0015288">
    <property type="term" value="F:porin activity"/>
    <property type="evidence" value="ECO:0007669"/>
    <property type="project" value="TreeGrafter"/>
</dbReference>